<accession>A0A0H5QT18</accession>
<reference evidence="1" key="1">
    <citation type="submission" date="2015-04" db="EMBL/GenBank/DDBJ databases">
        <title>The genome sequence of the plant pathogenic Rhizarian Plasmodiophora brassicae reveals insights in its biotrophic life cycle and the origin of chitin synthesis.</title>
        <authorList>
            <person name="Schwelm A."/>
            <person name="Fogelqvist J."/>
            <person name="Knaust A."/>
            <person name="Julke S."/>
            <person name="Lilja T."/>
            <person name="Dhandapani V."/>
            <person name="Bonilla-Rosso G."/>
            <person name="Karlsson M."/>
            <person name="Shevchenko A."/>
            <person name="Choi S.R."/>
            <person name="Kim H.G."/>
            <person name="Park J.Y."/>
            <person name="Lim Y.P."/>
            <person name="Ludwig-Muller J."/>
            <person name="Dixelius C."/>
        </authorList>
    </citation>
    <scope>NUCLEOTIDE SEQUENCE</scope>
    <source>
        <tissue evidence="1">Potato root galls</tissue>
    </source>
</reference>
<dbReference type="AlphaFoldDB" id="A0A0H5QT18"/>
<name>A0A0H5QT18_9EUKA</name>
<evidence type="ECO:0000313" key="1">
    <source>
        <dbReference type="EMBL" id="CRZ05168.1"/>
    </source>
</evidence>
<sequence>MSKERFCCKQVLGAGLKREPWVNWLYHEINEHFNAYQKCGVEFSPKLLRRITIDIIEASTHPDSLPGLILNGRPIAEAITVRWIQRSMEANNIVGRAHTGKLWLAQQDKRILKCQSHLIWVSWKRVSIRTR</sequence>
<proteinExistence type="predicted"/>
<protein>
    <submittedName>
        <fullName evidence="1">Uncharacterized protein</fullName>
    </submittedName>
</protein>
<organism evidence="1">
    <name type="scientific">Spongospora subterranea</name>
    <dbReference type="NCBI Taxonomy" id="70186"/>
    <lineage>
        <taxon>Eukaryota</taxon>
        <taxon>Sar</taxon>
        <taxon>Rhizaria</taxon>
        <taxon>Endomyxa</taxon>
        <taxon>Phytomyxea</taxon>
        <taxon>Plasmodiophorida</taxon>
        <taxon>Plasmodiophoridae</taxon>
        <taxon>Spongospora</taxon>
    </lineage>
</organism>
<dbReference type="EMBL" id="HACM01004726">
    <property type="protein sequence ID" value="CRZ05168.1"/>
    <property type="molecule type" value="Transcribed_RNA"/>
</dbReference>